<keyword evidence="4" id="KW-1185">Reference proteome</keyword>
<dbReference type="RefSeq" id="WP_070968096.1">
    <property type="nucleotide sequence ID" value="NZ_CP017603.1"/>
</dbReference>
<dbReference type="EMBL" id="CP017603">
    <property type="protein sequence ID" value="AOY76477.1"/>
    <property type="molecule type" value="Genomic_DNA"/>
</dbReference>
<accession>A0AAC9WGN4</accession>
<dbReference type="Proteomes" id="UP000192478">
    <property type="component" value="Chromosome"/>
</dbReference>
<organism evidence="3 5">
    <name type="scientific">Clostridium formicaceticum</name>
    <dbReference type="NCBI Taxonomy" id="1497"/>
    <lineage>
        <taxon>Bacteria</taxon>
        <taxon>Bacillati</taxon>
        <taxon>Bacillota</taxon>
        <taxon>Clostridia</taxon>
        <taxon>Eubacteriales</taxon>
        <taxon>Clostridiaceae</taxon>
        <taxon>Clostridium</taxon>
    </lineage>
</organism>
<keyword evidence="1" id="KW-0812">Transmembrane</keyword>
<keyword evidence="1" id="KW-0472">Membrane</keyword>
<protein>
    <recommendedName>
        <fullName evidence="6">LITAF domain-containing protein</fullName>
    </recommendedName>
</protein>
<evidence type="ECO:0008006" key="6">
    <source>
        <dbReference type="Google" id="ProtNLM"/>
    </source>
</evidence>
<reference evidence="2 4" key="1">
    <citation type="submission" date="2016-10" db="EMBL/GenBank/DDBJ databases">
        <title>Complete Genome Sequence of Acetogen Clostridium formicoaceticum ATCC 27076.</title>
        <authorList>
            <person name="Bao T."/>
            <person name="Cheng C."/>
            <person name="Zhao J."/>
            <person name="Yang S.-T."/>
            <person name="Wang J."/>
            <person name="Wang M."/>
        </authorList>
    </citation>
    <scope>NUCLEOTIDE SEQUENCE [LARGE SCALE GENOMIC DNA]</scope>
    <source>
        <strain evidence="2 4">ATCC 27076</strain>
    </source>
</reference>
<dbReference type="KEGG" id="cfm:BJL90_11765"/>
<evidence type="ECO:0000313" key="3">
    <source>
        <dbReference type="EMBL" id="ARE86880.1"/>
    </source>
</evidence>
<feature type="transmembrane region" description="Helical" evidence="1">
    <location>
        <begin position="48"/>
        <end position="81"/>
    </location>
</feature>
<keyword evidence="1" id="KW-1133">Transmembrane helix</keyword>
<dbReference type="AlphaFoldDB" id="A0AAC9WGN4"/>
<evidence type="ECO:0000313" key="5">
    <source>
        <dbReference type="Proteomes" id="UP000192478"/>
    </source>
</evidence>
<evidence type="ECO:0000313" key="2">
    <source>
        <dbReference type="EMBL" id="AOY76477.1"/>
    </source>
</evidence>
<dbReference type="Proteomes" id="UP000177894">
    <property type="component" value="Chromosome"/>
</dbReference>
<evidence type="ECO:0000313" key="4">
    <source>
        <dbReference type="Proteomes" id="UP000177894"/>
    </source>
</evidence>
<reference evidence="3 5" key="2">
    <citation type="submission" date="2017-03" db="EMBL/GenBank/DDBJ databases">
        <title>Complete sequence of Clostridium formicaceticum DSM 92.</title>
        <authorList>
            <person name="Poehlein A."/>
            <person name="Karl M."/>
            <person name="Bengelsdorf F.R."/>
            <person name="Duerre P."/>
            <person name="Daniel R."/>
        </authorList>
    </citation>
    <scope>NUCLEOTIDE SEQUENCE [LARGE SCALE GENOMIC DNA]</scope>
    <source>
        <strain evidence="3 5">DSM 92</strain>
    </source>
</reference>
<dbReference type="EMBL" id="CP020559">
    <property type="protein sequence ID" value="ARE86880.1"/>
    <property type="molecule type" value="Genomic_DNA"/>
</dbReference>
<sequence length="107" mass="11916">MQMNQIPPDVLEELKKYEYSYNKNIACTNCQYTGIMGLKKKVPICKPITVWITTMIGALIIISFLPTFIGIIVCCAFGLMLGGMSSCFTKFHVICPKCNAEQVVNAK</sequence>
<name>A0AAC9WGN4_9CLOT</name>
<proteinExistence type="predicted"/>
<gene>
    <name evidence="2" type="ORF">BJL90_11765</name>
    <name evidence="3" type="ORF">CLFO_12640</name>
</gene>
<evidence type="ECO:0000256" key="1">
    <source>
        <dbReference type="SAM" id="Phobius"/>
    </source>
</evidence>